<dbReference type="AlphaFoldDB" id="A0A9W9CI23"/>
<dbReference type="InterPro" id="IPR026956">
    <property type="entry name" value="D-ser_dehydrat-like_dom"/>
</dbReference>
<dbReference type="GO" id="GO:0008721">
    <property type="term" value="F:D-serine ammonia-lyase activity"/>
    <property type="evidence" value="ECO:0007669"/>
    <property type="project" value="TreeGrafter"/>
</dbReference>
<feature type="domain" description="D-serine dehydratase-like" evidence="1">
    <location>
        <begin position="14"/>
        <end position="112"/>
    </location>
</feature>
<dbReference type="SMART" id="SM01119">
    <property type="entry name" value="D-ser_dehydrat"/>
    <property type="match status" value="1"/>
</dbReference>
<evidence type="ECO:0000313" key="3">
    <source>
        <dbReference type="Proteomes" id="UP001140560"/>
    </source>
</evidence>
<dbReference type="InterPro" id="IPR042208">
    <property type="entry name" value="D-ser_dehydrat-like_sf"/>
</dbReference>
<accession>A0A9W9CI23</accession>
<protein>
    <recommendedName>
        <fullName evidence="1">D-serine dehydratase-like domain-containing protein</fullName>
    </recommendedName>
</protein>
<evidence type="ECO:0000259" key="1">
    <source>
        <dbReference type="SMART" id="SM01119"/>
    </source>
</evidence>
<dbReference type="OrthoDB" id="20198at2759"/>
<dbReference type="EMBL" id="JAPEUY010000020">
    <property type="protein sequence ID" value="KAJ4363223.1"/>
    <property type="molecule type" value="Genomic_DNA"/>
</dbReference>
<dbReference type="PANTHER" id="PTHR28004">
    <property type="entry name" value="ZGC:162816-RELATED"/>
    <property type="match status" value="1"/>
</dbReference>
<organism evidence="2 3">
    <name type="scientific">Neocucurbitaria cava</name>
    <dbReference type="NCBI Taxonomy" id="798079"/>
    <lineage>
        <taxon>Eukaryota</taxon>
        <taxon>Fungi</taxon>
        <taxon>Dikarya</taxon>
        <taxon>Ascomycota</taxon>
        <taxon>Pezizomycotina</taxon>
        <taxon>Dothideomycetes</taxon>
        <taxon>Pleosporomycetidae</taxon>
        <taxon>Pleosporales</taxon>
        <taxon>Pleosporineae</taxon>
        <taxon>Cucurbitariaceae</taxon>
        <taxon>Neocucurbitaria</taxon>
    </lineage>
</organism>
<dbReference type="GO" id="GO:0036088">
    <property type="term" value="P:D-serine catabolic process"/>
    <property type="evidence" value="ECO:0007669"/>
    <property type="project" value="TreeGrafter"/>
</dbReference>
<reference evidence="2" key="1">
    <citation type="submission" date="2022-10" db="EMBL/GenBank/DDBJ databases">
        <title>Tapping the CABI collections for fungal endophytes: first genome assemblies for Collariella, Neodidymelliopsis, Ascochyta clinopodiicola, Didymella pomorum, Didymosphaeria variabile, Neocosmospora piperis and Neocucurbitaria cava.</title>
        <authorList>
            <person name="Hill R."/>
        </authorList>
    </citation>
    <scope>NUCLEOTIDE SEQUENCE</scope>
    <source>
        <strain evidence="2">IMI 356814</strain>
    </source>
</reference>
<evidence type="ECO:0000313" key="2">
    <source>
        <dbReference type="EMBL" id="KAJ4363223.1"/>
    </source>
</evidence>
<name>A0A9W9CI23_9PLEO</name>
<comment type="caution">
    <text evidence="2">The sequence shown here is derived from an EMBL/GenBank/DDBJ whole genome shotgun (WGS) entry which is preliminary data.</text>
</comment>
<sequence>MLVSTGLVLEEEQAVRVCAEVASVYPDRNEALMNAGVIVLAREVSAYPGFGKVVNNPEWSVVRVSQEHGILGCKDGAGRRVEEEFEIGQKVFLWCQHSCITAAAFHAYYVVDEQDVVRDIWVPWKGW</sequence>
<gene>
    <name evidence="2" type="ORF">N0V83_010343</name>
</gene>
<dbReference type="Proteomes" id="UP001140560">
    <property type="component" value="Unassembled WGS sequence"/>
</dbReference>
<proteinExistence type="predicted"/>
<dbReference type="Pfam" id="PF14031">
    <property type="entry name" value="D-ser_dehydrat"/>
    <property type="match status" value="1"/>
</dbReference>
<dbReference type="Gene3D" id="2.40.37.20">
    <property type="entry name" value="D-serine dehydratase-like domain"/>
    <property type="match status" value="1"/>
</dbReference>
<keyword evidence="3" id="KW-1185">Reference proteome</keyword>
<dbReference type="InterPro" id="IPR051466">
    <property type="entry name" value="D-amino_acid_metab_enzyme"/>
</dbReference>
<dbReference type="PANTHER" id="PTHR28004:SF2">
    <property type="entry name" value="D-SERINE DEHYDRATASE"/>
    <property type="match status" value="1"/>
</dbReference>